<dbReference type="GO" id="GO:0046872">
    <property type="term" value="F:metal ion binding"/>
    <property type="evidence" value="ECO:0007669"/>
    <property type="project" value="UniProtKB-KW"/>
</dbReference>
<dbReference type="EMBL" id="BRXW01000362">
    <property type="protein sequence ID" value="GMH47992.1"/>
    <property type="molecule type" value="Genomic_DNA"/>
</dbReference>
<evidence type="ECO:0000256" key="1">
    <source>
        <dbReference type="ARBA" id="ARBA00022714"/>
    </source>
</evidence>
<feature type="domain" description="2Fe-2S ferredoxin-type" evidence="5">
    <location>
        <begin position="90"/>
        <end position="155"/>
    </location>
</feature>
<dbReference type="Pfam" id="PF00111">
    <property type="entry name" value="Fer2"/>
    <property type="match status" value="1"/>
</dbReference>
<comment type="caution">
    <text evidence="6">The sequence shown here is derived from an EMBL/GenBank/DDBJ whole genome shotgun (WGS) entry which is preliminary data.</text>
</comment>
<dbReference type="Gene3D" id="3.10.20.30">
    <property type="match status" value="1"/>
</dbReference>
<dbReference type="OrthoDB" id="268593at2759"/>
<dbReference type="Proteomes" id="UP001165122">
    <property type="component" value="Unassembled WGS sequence"/>
</dbReference>
<dbReference type="InterPro" id="IPR001041">
    <property type="entry name" value="2Fe-2S_ferredoxin-type"/>
</dbReference>
<dbReference type="AlphaFoldDB" id="A0A9W6ZB02"/>
<dbReference type="InterPro" id="IPR001055">
    <property type="entry name" value="Adrenodoxin-like"/>
</dbReference>
<gene>
    <name evidence="6" type="ORF">TrLO_g12597</name>
</gene>
<keyword evidence="4" id="KW-0411">Iron-sulfur</keyword>
<evidence type="ECO:0000256" key="4">
    <source>
        <dbReference type="ARBA" id="ARBA00023014"/>
    </source>
</evidence>
<dbReference type="PRINTS" id="PR00355">
    <property type="entry name" value="ADRENODOXIN"/>
</dbReference>
<dbReference type="GO" id="GO:0140647">
    <property type="term" value="P:P450-containing electron transport chain"/>
    <property type="evidence" value="ECO:0007669"/>
    <property type="project" value="InterPro"/>
</dbReference>
<dbReference type="CDD" id="cd00207">
    <property type="entry name" value="fer2"/>
    <property type="match status" value="1"/>
</dbReference>
<evidence type="ECO:0000259" key="5">
    <source>
        <dbReference type="Pfam" id="PF00111"/>
    </source>
</evidence>
<keyword evidence="3" id="KW-0408">Iron</keyword>
<evidence type="ECO:0000313" key="7">
    <source>
        <dbReference type="Proteomes" id="UP001165122"/>
    </source>
</evidence>
<dbReference type="GO" id="GO:0009055">
    <property type="term" value="F:electron transfer activity"/>
    <property type="evidence" value="ECO:0007669"/>
    <property type="project" value="TreeGrafter"/>
</dbReference>
<dbReference type="InterPro" id="IPR012675">
    <property type="entry name" value="Beta-grasp_dom_sf"/>
</dbReference>
<reference evidence="7" key="1">
    <citation type="journal article" date="2023" name="Commun. Biol.">
        <title>Genome analysis of Parmales, the sister group of diatoms, reveals the evolutionary specialization of diatoms from phago-mixotrophs to photoautotrophs.</title>
        <authorList>
            <person name="Ban H."/>
            <person name="Sato S."/>
            <person name="Yoshikawa S."/>
            <person name="Yamada K."/>
            <person name="Nakamura Y."/>
            <person name="Ichinomiya M."/>
            <person name="Sato N."/>
            <person name="Blanc-Mathieu R."/>
            <person name="Endo H."/>
            <person name="Kuwata A."/>
            <person name="Ogata H."/>
        </authorList>
    </citation>
    <scope>NUCLEOTIDE SEQUENCE [LARGE SCALE GENOMIC DNA]</scope>
    <source>
        <strain evidence="7">NIES 3700</strain>
    </source>
</reference>
<organism evidence="6 7">
    <name type="scientific">Triparma laevis f. longispina</name>
    <dbReference type="NCBI Taxonomy" id="1714387"/>
    <lineage>
        <taxon>Eukaryota</taxon>
        <taxon>Sar</taxon>
        <taxon>Stramenopiles</taxon>
        <taxon>Ochrophyta</taxon>
        <taxon>Bolidophyceae</taxon>
        <taxon>Parmales</taxon>
        <taxon>Triparmaceae</taxon>
        <taxon>Triparma</taxon>
    </lineage>
</organism>
<keyword evidence="7" id="KW-1185">Reference proteome</keyword>
<keyword evidence="1" id="KW-0001">2Fe-2S</keyword>
<dbReference type="SUPFAM" id="SSF54292">
    <property type="entry name" value="2Fe-2S ferredoxin-like"/>
    <property type="match status" value="1"/>
</dbReference>
<name>A0A9W6ZB02_9STRA</name>
<dbReference type="PANTHER" id="PTHR23426">
    <property type="entry name" value="FERREDOXIN/ADRENODOXIN"/>
    <property type="match status" value="1"/>
</dbReference>
<dbReference type="PANTHER" id="PTHR23426:SF67">
    <property type="entry name" value="2FE-2S FERREDOXIN-TYPE DOMAIN-CONTAINING PROTEIN"/>
    <property type="match status" value="1"/>
</dbReference>
<proteinExistence type="predicted"/>
<dbReference type="InterPro" id="IPR036010">
    <property type="entry name" value="2Fe-2S_ferredoxin-like_sf"/>
</dbReference>
<dbReference type="GO" id="GO:0005739">
    <property type="term" value="C:mitochondrion"/>
    <property type="evidence" value="ECO:0007669"/>
    <property type="project" value="TreeGrafter"/>
</dbReference>
<dbReference type="GO" id="GO:0051537">
    <property type="term" value="F:2 iron, 2 sulfur cluster binding"/>
    <property type="evidence" value="ECO:0007669"/>
    <property type="project" value="UniProtKB-KW"/>
</dbReference>
<keyword evidence="2" id="KW-0479">Metal-binding</keyword>
<sequence>MYRPIRLLRLFASTARKGPPLNPLIMRTTRTFAPLRSLSTTPRSNVKFTVIDHNDQIDPVQQVDNVIAVAEDENQEIDDPFHPSHIPLNLMTLLQHNEIEIEGACGGELSCSTCHVLLPESVYEELGEVDEEEEDMLDLAYGFEEGRSRLGCQICYKDFKKLEGCEIEIPEDPF</sequence>
<protein>
    <recommendedName>
        <fullName evidence="5">2Fe-2S ferredoxin-type domain-containing protein</fullName>
    </recommendedName>
</protein>
<evidence type="ECO:0000256" key="2">
    <source>
        <dbReference type="ARBA" id="ARBA00022723"/>
    </source>
</evidence>
<accession>A0A9W6ZB02</accession>
<evidence type="ECO:0000313" key="6">
    <source>
        <dbReference type="EMBL" id="GMH47992.1"/>
    </source>
</evidence>
<evidence type="ECO:0000256" key="3">
    <source>
        <dbReference type="ARBA" id="ARBA00023004"/>
    </source>
</evidence>